<reference evidence="1" key="1">
    <citation type="submission" date="2022-01" db="EMBL/GenBank/DDBJ databases">
        <authorList>
            <person name="Jo J.-H."/>
            <person name="Im W.-T."/>
        </authorList>
    </citation>
    <scope>NUCLEOTIDE SEQUENCE</scope>
    <source>
        <strain evidence="1">NA20</strain>
    </source>
</reference>
<evidence type="ECO:0000313" key="2">
    <source>
        <dbReference type="Proteomes" id="UP001165367"/>
    </source>
</evidence>
<dbReference type="InterPro" id="IPR008928">
    <property type="entry name" value="6-hairpin_glycosidase_sf"/>
</dbReference>
<keyword evidence="2" id="KW-1185">Reference proteome</keyword>
<evidence type="ECO:0008006" key="3">
    <source>
        <dbReference type="Google" id="ProtNLM"/>
    </source>
</evidence>
<dbReference type="InterPro" id="IPR012341">
    <property type="entry name" value="6hp_glycosidase-like_sf"/>
</dbReference>
<name>A0ABS9KPK2_9BACT</name>
<gene>
    <name evidence="1" type="ORF">LZZ85_08080</name>
</gene>
<dbReference type="Proteomes" id="UP001165367">
    <property type="component" value="Unassembled WGS sequence"/>
</dbReference>
<dbReference type="EMBL" id="JAKLTR010000004">
    <property type="protein sequence ID" value="MCG2614236.1"/>
    <property type="molecule type" value="Genomic_DNA"/>
</dbReference>
<dbReference type="Gene3D" id="1.50.10.10">
    <property type="match status" value="1"/>
</dbReference>
<sequence>MSIRLTISLLLLSSSLYSQPIDREKLVRRHNPVVRSADTLASLTVGNGSFAYTVDVTGLQTFPKEYERGISLGTQSEWGWHNFIDTAGYKREEAIRNYTLNGRQIGYTVQINSPARNKAVSEWFRQNPHRLQLGNLGFVLLKKDGSEAQLADLKNIRQELNLWTGEIKSHFTLEGMAVDVSTVCHGTEDVVASGIRSALIREGRLKVQILFPFPTGQWTDAGTKWTDENKHHSAVLLSHSNGAVLLHKLDTTKYYVGFGWSGEAGVRERKPHQFEIIPAATSDSFSFSAKFNSERDFNSLPSYAEAKLSSEGEWKSFWKSGGAIDFSGSKDKRANELERRIILSQYQLRVQEAGAFPPQETGLTYNSWFGKPHLEMHWWHSAQYALWGRPQLLERSMGWYAQVADKAKAIAKRQGFDGIRWQKMTDHSGEETPSSVGAFLIWQQPHFIYFAELIYRNGKDKTVLEKYKDLVFGTADFMASFPFYDSASKRYILGKGLIPAQERFKAEDTYNPAFELVYWHWGLSMAQQWRERLGLPRDEKWDKVLGQLSPLPVQEGKYLFAENAVDSYTNPVYRTDHPAVLGSLGVLPYTGQVKESVMQNTFNWIWKNWAWHDTWGWDFPLTAMTATRLNLPSKNIDALLMNIQTNRYLPNGHNYQDDRLRMYLPGNGGLLAAAALMCAGFDGSRIKDPGIPKDGKWNVKWEGLQPMP</sequence>
<accession>A0ABS9KPK2</accession>
<dbReference type="SUPFAM" id="SSF48208">
    <property type="entry name" value="Six-hairpin glycosidases"/>
    <property type="match status" value="1"/>
</dbReference>
<protein>
    <recommendedName>
        <fullName evidence="3">Glycoside hydrolase family 65</fullName>
    </recommendedName>
</protein>
<comment type="caution">
    <text evidence="1">The sequence shown here is derived from an EMBL/GenBank/DDBJ whole genome shotgun (WGS) entry which is preliminary data.</text>
</comment>
<dbReference type="RefSeq" id="WP_237870467.1">
    <property type="nucleotide sequence ID" value="NZ_JAKLTR010000004.1"/>
</dbReference>
<evidence type="ECO:0000313" key="1">
    <source>
        <dbReference type="EMBL" id="MCG2614236.1"/>
    </source>
</evidence>
<proteinExistence type="predicted"/>
<organism evidence="1 2">
    <name type="scientific">Terrimonas ginsenosidimutans</name>
    <dbReference type="NCBI Taxonomy" id="2908004"/>
    <lineage>
        <taxon>Bacteria</taxon>
        <taxon>Pseudomonadati</taxon>
        <taxon>Bacteroidota</taxon>
        <taxon>Chitinophagia</taxon>
        <taxon>Chitinophagales</taxon>
        <taxon>Chitinophagaceae</taxon>
        <taxon>Terrimonas</taxon>
    </lineage>
</organism>